<dbReference type="RefSeq" id="WP_117173964.1">
    <property type="nucleotide sequence ID" value="NZ_QFZK01000001.1"/>
</dbReference>
<dbReference type="PROSITE" id="PS50928">
    <property type="entry name" value="ABC_TM1"/>
    <property type="match status" value="1"/>
</dbReference>
<feature type="transmembrane region" description="Helical" evidence="8">
    <location>
        <begin position="82"/>
        <end position="108"/>
    </location>
</feature>
<dbReference type="CDD" id="cd06261">
    <property type="entry name" value="TM_PBP2"/>
    <property type="match status" value="1"/>
</dbReference>
<evidence type="ECO:0000313" key="11">
    <source>
        <dbReference type="Proteomes" id="UP000260665"/>
    </source>
</evidence>
<keyword evidence="6 8" id="KW-1133">Transmembrane helix</keyword>
<evidence type="ECO:0000256" key="5">
    <source>
        <dbReference type="ARBA" id="ARBA00022692"/>
    </source>
</evidence>
<reference evidence="10 11" key="1">
    <citation type="submission" date="2018-05" db="EMBL/GenBank/DDBJ databases">
        <title>Rhodoferax soyangensis sp.nov., isolated from an oligotrophic freshwater lake.</title>
        <authorList>
            <person name="Park M."/>
        </authorList>
    </citation>
    <scope>NUCLEOTIDE SEQUENCE [LARGE SCALE GENOMIC DNA]</scope>
    <source>
        <strain evidence="10 11">IMCC26218</strain>
    </source>
</reference>
<comment type="similarity">
    <text evidence="2">Belongs to the binding-protein-dependent transport system permease family. CysTW subfamily.</text>
</comment>
<dbReference type="OrthoDB" id="9178195at2"/>
<dbReference type="PANTHER" id="PTHR43848">
    <property type="entry name" value="PUTRESCINE TRANSPORT SYSTEM PERMEASE PROTEIN POTI"/>
    <property type="match status" value="1"/>
</dbReference>
<feature type="transmembrane region" description="Helical" evidence="8">
    <location>
        <begin position="207"/>
        <end position="230"/>
    </location>
</feature>
<dbReference type="Gene3D" id="1.10.3720.10">
    <property type="entry name" value="MetI-like"/>
    <property type="match status" value="1"/>
</dbReference>
<feature type="transmembrane region" description="Helical" evidence="8">
    <location>
        <begin position="250"/>
        <end position="272"/>
    </location>
</feature>
<organism evidence="10 11">
    <name type="scientific">Rhodoferax lacus</name>
    <dbReference type="NCBI Taxonomy" id="2184758"/>
    <lineage>
        <taxon>Bacteria</taxon>
        <taxon>Pseudomonadati</taxon>
        <taxon>Pseudomonadota</taxon>
        <taxon>Betaproteobacteria</taxon>
        <taxon>Burkholderiales</taxon>
        <taxon>Comamonadaceae</taxon>
        <taxon>Rhodoferax</taxon>
    </lineage>
</organism>
<comment type="subcellular location">
    <subcellularLocation>
        <location evidence="1 8">Cell membrane</location>
        <topology evidence="1 8">Multi-pass membrane protein</topology>
    </subcellularLocation>
</comment>
<evidence type="ECO:0000256" key="6">
    <source>
        <dbReference type="ARBA" id="ARBA00022989"/>
    </source>
</evidence>
<accession>A0A3E1RHS7</accession>
<name>A0A3E1RHS7_9BURK</name>
<dbReference type="InterPro" id="IPR051789">
    <property type="entry name" value="Bact_Polyamine_Transport"/>
</dbReference>
<evidence type="ECO:0000256" key="4">
    <source>
        <dbReference type="ARBA" id="ARBA00022475"/>
    </source>
</evidence>
<dbReference type="EMBL" id="QFZK01000001">
    <property type="protein sequence ID" value="RFO98918.1"/>
    <property type="molecule type" value="Genomic_DNA"/>
</dbReference>
<dbReference type="PANTHER" id="PTHR43848:SF2">
    <property type="entry name" value="PUTRESCINE TRANSPORT SYSTEM PERMEASE PROTEIN POTI"/>
    <property type="match status" value="1"/>
</dbReference>
<dbReference type="InterPro" id="IPR035906">
    <property type="entry name" value="MetI-like_sf"/>
</dbReference>
<sequence>MHFSQPCKAPARHLQRGRAWLPSGSSALRLAAYAGLAFLHLPLAFIALQAFNDTRAGDSFPVAGLTLRWVRLALERSDIRDAIALSLSVATVATLIAMLLGTLTAAALNRDRFFGKNAFTTLLIMPIALPGIVTGIALLSAFRLMEVTPGFWTIAIGHATFCVVIVHNNVVARLRRLPDRLWEASMDLGADTLTTLRHIILPQLGTALLAGGILAFALSVDELIVTTFTAGADKTLPIWLLNQLGRPRDAAITNVVALIVMLLTAPLILLAWRLTRDGDANPGGR</sequence>
<feature type="transmembrane region" description="Helical" evidence="8">
    <location>
        <begin position="151"/>
        <end position="171"/>
    </location>
</feature>
<evidence type="ECO:0000259" key="9">
    <source>
        <dbReference type="PROSITE" id="PS50928"/>
    </source>
</evidence>
<evidence type="ECO:0000256" key="3">
    <source>
        <dbReference type="ARBA" id="ARBA00022448"/>
    </source>
</evidence>
<dbReference type="GO" id="GO:0055085">
    <property type="term" value="P:transmembrane transport"/>
    <property type="evidence" value="ECO:0007669"/>
    <property type="project" value="InterPro"/>
</dbReference>
<keyword evidence="7 8" id="KW-0472">Membrane</keyword>
<keyword evidence="3 8" id="KW-0813">Transport</keyword>
<protein>
    <submittedName>
        <fullName evidence="10">Spermidine/putrescine ABC transporter permease</fullName>
    </submittedName>
</protein>
<feature type="transmembrane region" description="Helical" evidence="8">
    <location>
        <begin position="30"/>
        <end position="51"/>
    </location>
</feature>
<keyword evidence="5 8" id="KW-0812">Transmembrane</keyword>
<evidence type="ECO:0000256" key="1">
    <source>
        <dbReference type="ARBA" id="ARBA00004651"/>
    </source>
</evidence>
<evidence type="ECO:0000256" key="7">
    <source>
        <dbReference type="ARBA" id="ARBA00023136"/>
    </source>
</evidence>
<evidence type="ECO:0000313" key="10">
    <source>
        <dbReference type="EMBL" id="RFO98918.1"/>
    </source>
</evidence>
<evidence type="ECO:0000256" key="8">
    <source>
        <dbReference type="RuleBase" id="RU363032"/>
    </source>
</evidence>
<dbReference type="InterPro" id="IPR000515">
    <property type="entry name" value="MetI-like"/>
</dbReference>
<feature type="transmembrane region" description="Helical" evidence="8">
    <location>
        <begin position="120"/>
        <end position="145"/>
    </location>
</feature>
<feature type="domain" description="ABC transmembrane type-1" evidence="9">
    <location>
        <begin position="83"/>
        <end position="271"/>
    </location>
</feature>
<dbReference type="AlphaFoldDB" id="A0A3E1RHS7"/>
<keyword evidence="4" id="KW-1003">Cell membrane</keyword>
<dbReference type="Proteomes" id="UP000260665">
    <property type="component" value="Unassembled WGS sequence"/>
</dbReference>
<dbReference type="GO" id="GO:0005886">
    <property type="term" value="C:plasma membrane"/>
    <property type="evidence" value="ECO:0007669"/>
    <property type="project" value="UniProtKB-SubCell"/>
</dbReference>
<gene>
    <name evidence="10" type="ORF">DIC66_03340</name>
</gene>
<comment type="caution">
    <text evidence="10">The sequence shown here is derived from an EMBL/GenBank/DDBJ whole genome shotgun (WGS) entry which is preliminary data.</text>
</comment>
<dbReference type="Pfam" id="PF00528">
    <property type="entry name" value="BPD_transp_1"/>
    <property type="match status" value="1"/>
</dbReference>
<dbReference type="SUPFAM" id="SSF161098">
    <property type="entry name" value="MetI-like"/>
    <property type="match status" value="1"/>
</dbReference>
<proteinExistence type="inferred from homology"/>
<keyword evidence="11" id="KW-1185">Reference proteome</keyword>
<evidence type="ECO:0000256" key="2">
    <source>
        <dbReference type="ARBA" id="ARBA00007069"/>
    </source>
</evidence>